<accession>A0ABR7APS2</accession>
<dbReference type="Proteomes" id="UP000597613">
    <property type="component" value="Unassembled WGS sequence"/>
</dbReference>
<protein>
    <submittedName>
        <fullName evidence="2">GNAT family N-acetyltransferase</fullName>
    </submittedName>
</protein>
<gene>
    <name evidence="2" type="ORF">H8S47_12350</name>
</gene>
<dbReference type="PANTHER" id="PTHR43792">
    <property type="entry name" value="GNAT FAMILY, PUTATIVE (AFU_ORTHOLOGUE AFUA_3G00765)-RELATED-RELATED"/>
    <property type="match status" value="1"/>
</dbReference>
<sequence>MAEFRLETERLILRSWRDEDIDAFAAMGQDAEVMAHLGGVVDRDHAAADIARQQAVEREQGRCFWALERRADQRFIGFCGLRHGGHPGTPVASELEIGWRLARHAWGQGYAREAAAACLADGFATTDYPRITAWTVPANTASWGLMIRIGMRRRPDLDFDHPRFADGHPLRRHWVHAIDRPADAAPSGVQ</sequence>
<proteinExistence type="predicted"/>
<dbReference type="InterPro" id="IPR000182">
    <property type="entry name" value="GNAT_dom"/>
</dbReference>
<dbReference type="InterPro" id="IPR016181">
    <property type="entry name" value="Acyl_CoA_acyltransferase"/>
</dbReference>
<dbReference type="Pfam" id="PF13302">
    <property type="entry name" value="Acetyltransf_3"/>
    <property type="match status" value="1"/>
</dbReference>
<keyword evidence="3" id="KW-1185">Reference proteome</keyword>
<evidence type="ECO:0000313" key="2">
    <source>
        <dbReference type="EMBL" id="MBC3942463.1"/>
    </source>
</evidence>
<dbReference type="InterPro" id="IPR051531">
    <property type="entry name" value="N-acetyltransferase"/>
</dbReference>
<dbReference type="EMBL" id="JACONT010000026">
    <property type="protein sequence ID" value="MBC3942463.1"/>
    <property type="molecule type" value="Genomic_DNA"/>
</dbReference>
<feature type="domain" description="N-acetyltransferase" evidence="1">
    <location>
        <begin position="11"/>
        <end position="181"/>
    </location>
</feature>
<dbReference type="PROSITE" id="PS51186">
    <property type="entry name" value="GNAT"/>
    <property type="match status" value="1"/>
</dbReference>
<reference evidence="2 3" key="1">
    <citation type="submission" date="2020-08" db="EMBL/GenBank/DDBJ databases">
        <title>Putative novel bacterial strains isolated from necrotic wheat leaf tissues caused by Xanthomonas translucens.</title>
        <authorList>
            <person name="Tambong J.T."/>
        </authorList>
    </citation>
    <scope>NUCLEOTIDE SEQUENCE [LARGE SCALE GENOMIC DNA]</scope>
    <source>
        <strain evidence="3">DOAB 1063</strain>
    </source>
</reference>
<name>A0ABR7APS2_9SPHN</name>
<dbReference type="Gene3D" id="3.40.630.30">
    <property type="match status" value="1"/>
</dbReference>
<evidence type="ECO:0000313" key="3">
    <source>
        <dbReference type="Proteomes" id="UP000597613"/>
    </source>
</evidence>
<dbReference type="SUPFAM" id="SSF55729">
    <property type="entry name" value="Acyl-CoA N-acyltransferases (Nat)"/>
    <property type="match status" value="1"/>
</dbReference>
<dbReference type="RefSeq" id="WP_187504160.1">
    <property type="nucleotide sequence ID" value="NZ_CP162536.1"/>
</dbReference>
<dbReference type="PANTHER" id="PTHR43792:SF1">
    <property type="entry name" value="N-ACETYLTRANSFERASE DOMAIN-CONTAINING PROTEIN"/>
    <property type="match status" value="1"/>
</dbReference>
<evidence type="ECO:0000259" key="1">
    <source>
        <dbReference type="PROSITE" id="PS51186"/>
    </source>
</evidence>
<organism evidence="2 3">
    <name type="scientific">Sphingomonas albertensis</name>
    <dbReference type="NCBI Taxonomy" id="2762591"/>
    <lineage>
        <taxon>Bacteria</taxon>
        <taxon>Pseudomonadati</taxon>
        <taxon>Pseudomonadota</taxon>
        <taxon>Alphaproteobacteria</taxon>
        <taxon>Sphingomonadales</taxon>
        <taxon>Sphingomonadaceae</taxon>
        <taxon>Sphingomonas</taxon>
    </lineage>
</organism>
<comment type="caution">
    <text evidence="2">The sequence shown here is derived from an EMBL/GenBank/DDBJ whole genome shotgun (WGS) entry which is preliminary data.</text>
</comment>